<feature type="chain" id="PRO_5042128876" evidence="1">
    <location>
        <begin position="25"/>
        <end position="146"/>
    </location>
</feature>
<dbReference type="EMBL" id="JAKELL010000015">
    <property type="protein sequence ID" value="KAH8994270.1"/>
    <property type="molecule type" value="Genomic_DNA"/>
</dbReference>
<sequence>MMLRLKRAVNILCTLSTRAVLVEGTANPARKSDFRRNRDPPSDVSASYDVPVELFKSIGDFLKRLNIYIKAQSTTVMTETVQGRLRGSTHRRRVASLRDSVKLGKKAKGIGASADRLAREESQTTAALTLDVVYGLAQNLRDVMDR</sequence>
<feature type="signal peptide" evidence="1">
    <location>
        <begin position="1"/>
        <end position="24"/>
    </location>
</feature>
<protein>
    <submittedName>
        <fullName evidence="2">Uncharacterized protein</fullName>
    </submittedName>
</protein>
<keyword evidence="1" id="KW-0732">Signal</keyword>
<gene>
    <name evidence="2" type="ORF">EDB92DRAFT_319657</name>
</gene>
<organism evidence="2 3">
    <name type="scientific">Lactarius akahatsu</name>
    <dbReference type="NCBI Taxonomy" id="416441"/>
    <lineage>
        <taxon>Eukaryota</taxon>
        <taxon>Fungi</taxon>
        <taxon>Dikarya</taxon>
        <taxon>Basidiomycota</taxon>
        <taxon>Agaricomycotina</taxon>
        <taxon>Agaricomycetes</taxon>
        <taxon>Russulales</taxon>
        <taxon>Russulaceae</taxon>
        <taxon>Lactarius</taxon>
    </lineage>
</organism>
<name>A0AAD4LKH7_9AGAM</name>
<evidence type="ECO:0000256" key="1">
    <source>
        <dbReference type="SAM" id="SignalP"/>
    </source>
</evidence>
<dbReference type="Proteomes" id="UP001201163">
    <property type="component" value="Unassembled WGS sequence"/>
</dbReference>
<proteinExistence type="predicted"/>
<accession>A0AAD4LKH7</accession>
<comment type="caution">
    <text evidence="2">The sequence shown here is derived from an EMBL/GenBank/DDBJ whole genome shotgun (WGS) entry which is preliminary data.</text>
</comment>
<evidence type="ECO:0000313" key="2">
    <source>
        <dbReference type="EMBL" id="KAH8994270.1"/>
    </source>
</evidence>
<keyword evidence="3" id="KW-1185">Reference proteome</keyword>
<dbReference type="AlphaFoldDB" id="A0AAD4LKH7"/>
<evidence type="ECO:0000313" key="3">
    <source>
        <dbReference type="Proteomes" id="UP001201163"/>
    </source>
</evidence>
<reference evidence="2" key="1">
    <citation type="submission" date="2022-01" db="EMBL/GenBank/DDBJ databases">
        <title>Comparative genomics reveals a dynamic genome evolution in the ectomycorrhizal milk-cap (Lactarius) mushrooms.</title>
        <authorList>
            <consortium name="DOE Joint Genome Institute"/>
            <person name="Lebreton A."/>
            <person name="Tang N."/>
            <person name="Kuo A."/>
            <person name="LaButti K."/>
            <person name="Drula E."/>
            <person name="Barry K."/>
            <person name="Clum A."/>
            <person name="Lipzen A."/>
            <person name="Mousain D."/>
            <person name="Ng V."/>
            <person name="Wang R."/>
            <person name="Wang X."/>
            <person name="Dai Y."/>
            <person name="Henrissat B."/>
            <person name="Grigoriev I.V."/>
            <person name="Guerin-Laguette A."/>
            <person name="Yu F."/>
            <person name="Martin F.M."/>
        </authorList>
    </citation>
    <scope>NUCLEOTIDE SEQUENCE</scope>
    <source>
        <strain evidence="2">QP</strain>
    </source>
</reference>